<accession>A0A840CMY6</accession>
<proteinExistence type="predicted"/>
<sequence length="54" mass="6502">MFFFNFLLLLIMKIFSRSSYLYYLCHPNLNDAAKVLKKDIDKGKYLIVFNKYSL</sequence>
<keyword evidence="2" id="KW-1185">Reference proteome</keyword>
<evidence type="ECO:0000313" key="1">
    <source>
        <dbReference type="EMBL" id="MBB4036049.1"/>
    </source>
</evidence>
<reference evidence="1 2" key="1">
    <citation type="submission" date="2020-08" db="EMBL/GenBank/DDBJ databases">
        <title>Genomic Encyclopedia of Type Strains, Phase IV (KMG-IV): sequencing the most valuable type-strain genomes for metagenomic binning, comparative biology and taxonomic classification.</title>
        <authorList>
            <person name="Goeker M."/>
        </authorList>
    </citation>
    <scope>NUCLEOTIDE SEQUENCE [LARGE SCALE GENOMIC DNA]</scope>
    <source>
        <strain evidence="1 2">DSM 104969</strain>
    </source>
</reference>
<dbReference type="Proteomes" id="UP000555103">
    <property type="component" value="Unassembled WGS sequence"/>
</dbReference>
<dbReference type="EMBL" id="JACIEP010000006">
    <property type="protein sequence ID" value="MBB4036049.1"/>
    <property type="molecule type" value="Genomic_DNA"/>
</dbReference>
<name>A0A840CMY6_9BACT</name>
<dbReference type="AlphaFoldDB" id="A0A840CMY6"/>
<protein>
    <submittedName>
        <fullName evidence="1">Uncharacterized protein</fullName>
    </submittedName>
</protein>
<comment type="caution">
    <text evidence="1">The sequence shown here is derived from an EMBL/GenBank/DDBJ whole genome shotgun (WGS) entry which is preliminary data.</text>
</comment>
<organism evidence="1 2">
    <name type="scientific">Dysgonomonas hofstadii</name>
    <dbReference type="NCBI Taxonomy" id="637886"/>
    <lineage>
        <taxon>Bacteria</taxon>
        <taxon>Pseudomonadati</taxon>
        <taxon>Bacteroidota</taxon>
        <taxon>Bacteroidia</taxon>
        <taxon>Bacteroidales</taxon>
        <taxon>Dysgonomonadaceae</taxon>
        <taxon>Dysgonomonas</taxon>
    </lineage>
</organism>
<evidence type="ECO:0000313" key="2">
    <source>
        <dbReference type="Proteomes" id="UP000555103"/>
    </source>
</evidence>
<gene>
    <name evidence="1" type="ORF">GGR21_001950</name>
</gene>